<dbReference type="Proteomes" id="UP000235005">
    <property type="component" value="Unassembled WGS sequence"/>
</dbReference>
<protein>
    <recommendedName>
        <fullName evidence="3">J domain-containing protein</fullName>
    </recommendedName>
</protein>
<gene>
    <name evidence="4" type="ORF">C0039_11205</name>
</gene>
<proteinExistence type="predicted"/>
<dbReference type="InterPro" id="IPR032710">
    <property type="entry name" value="NTF2-like_dom_sf"/>
</dbReference>
<dbReference type="SUPFAM" id="SSF46565">
    <property type="entry name" value="Chaperone J-domain"/>
    <property type="match status" value="1"/>
</dbReference>
<dbReference type="PROSITE" id="PS50076">
    <property type="entry name" value="DNAJ_2"/>
    <property type="match status" value="1"/>
</dbReference>
<feature type="domain" description="J" evidence="3">
    <location>
        <begin position="84"/>
        <end position="150"/>
    </location>
</feature>
<dbReference type="SUPFAM" id="SSF54427">
    <property type="entry name" value="NTF2-like"/>
    <property type="match status" value="1"/>
</dbReference>
<comment type="caution">
    <text evidence="4">The sequence shown here is derived from an EMBL/GenBank/DDBJ whole genome shotgun (WGS) entry which is preliminary data.</text>
</comment>
<feature type="compositionally biased region" description="Low complexity" evidence="2">
    <location>
        <begin position="190"/>
        <end position="205"/>
    </location>
</feature>
<feature type="region of interest" description="Disordered" evidence="2">
    <location>
        <begin position="287"/>
        <end position="320"/>
    </location>
</feature>
<evidence type="ECO:0000256" key="1">
    <source>
        <dbReference type="ARBA" id="ARBA00023186"/>
    </source>
</evidence>
<dbReference type="AlphaFoldDB" id="A0A2N5X261"/>
<evidence type="ECO:0000256" key="2">
    <source>
        <dbReference type="SAM" id="MobiDB-lite"/>
    </source>
</evidence>
<evidence type="ECO:0000313" key="5">
    <source>
        <dbReference type="Proteomes" id="UP000235005"/>
    </source>
</evidence>
<evidence type="ECO:0000313" key="4">
    <source>
        <dbReference type="EMBL" id="PLW68582.1"/>
    </source>
</evidence>
<accession>A0A2N5X261</accession>
<evidence type="ECO:0000259" key="3">
    <source>
        <dbReference type="PROSITE" id="PS50076"/>
    </source>
</evidence>
<dbReference type="OrthoDB" id="9782583at2"/>
<dbReference type="InterPro" id="IPR001623">
    <property type="entry name" value="DnaJ_domain"/>
</dbReference>
<dbReference type="Gene3D" id="1.10.287.110">
    <property type="entry name" value="DnaJ domain"/>
    <property type="match status" value="1"/>
</dbReference>
<reference evidence="4 5" key="1">
    <citation type="submission" date="2018-01" db="EMBL/GenBank/DDBJ databases">
        <title>The draft genome sequence of Halioglobus lutimaris HF004.</title>
        <authorList>
            <person name="Du Z.-J."/>
            <person name="Shi M.-J."/>
        </authorList>
    </citation>
    <scope>NUCLEOTIDE SEQUENCE [LARGE SCALE GENOMIC DNA]</scope>
    <source>
        <strain evidence="4 5">HF004</strain>
    </source>
</reference>
<feature type="region of interest" description="Disordered" evidence="2">
    <location>
        <begin position="186"/>
        <end position="218"/>
    </location>
</feature>
<keyword evidence="1" id="KW-0143">Chaperone</keyword>
<sequence>MSMQQIPELLFLALDYYRYPSDYDEQRSAAPLPPGVTALLASQDGCLSEEQIAETATALAVSEADCRAAVLRYIQLLMFDSPKDHYRVLGLTRRADQKQIVQHHDYLSRLLAAQWDADDPHWGTRHTPRVEQAFAVLNDTGRRAEYDVEQAGGGIVIMMGKARQAPEPVPVNPIPQQLEALASSGAMDHSLAQAETAEESSAQDQPADPVHAGAASDAATSTPVAAHAKPPASIFSSPWLYVAIVLVCVMGVGVYTFNQASRGPEIALPKLPAPAVAAGVKPQENADALQAANAQTEADVTEQDAVAETAPDAEPAPDSIASAASSPLLQAGASTVEPITDAELDSLLQLFGEHYQAKDAAAFAGLFAADAYTSRAEGRAGIDDYFARIFSNIRVLSVGFSDVVWQAGTSPREGSARVAITALPAQRGRGATLEAEIDFEVGRNADGALEITRMTF</sequence>
<keyword evidence="5" id="KW-1185">Reference proteome</keyword>
<dbReference type="Gene3D" id="3.10.450.50">
    <property type="match status" value="1"/>
</dbReference>
<organism evidence="4 5">
    <name type="scientific">Pseudohalioglobus lutimaris</name>
    <dbReference type="NCBI Taxonomy" id="1737061"/>
    <lineage>
        <taxon>Bacteria</taxon>
        <taxon>Pseudomonadati</taxon>
        <taxon>Pseudomonadota</taxon>
        <taxon>Gammaproteobacteria</taxon>
        <taxon>Cellvibrionales</taxon>
        <taxon>Halieaceae</taxon>
        <taxon>Pseudohalioglobus</taxon>
    </lineage>
</organism>
<name>A0A2N5X261_9GAMM</name>
<feature type="compositionally biased region" description="Low complexity" evidence="2">
    <location>
        <begin position="304"/>
        <end position="320"/>
    </location>
</feature>
<dbReference type="InterPro" id="IPR036869">
    <property type="entry name" value="J_dom_sf"/>
</dbReference>
<dbReference type="EMBL" id="PKUS01000012">
    <property type="protein sequence ID" value="PLW68582.1"/>
    <property type="molecule type" value="Genomic_DNA"/>
</dbReference>
<dbReference type="RefSeq" id="WP_101518097.1">
    <property type="nucleotide sequence ID" value="NZ_PKUS01000012.1"/>
</dbReference>